<dbReference type="EMBL" id="LQWZ01000033">
    <property type="protein sequence ID" value="OAH54532.1"/>
    <property type="molecule type" value="Genomic_DNA"/>
</dbReference>
<comment type="caution">
    <text evidence="1">The sequence shown here is derived from an EMBL/GenBank/DDBJ whole genome shotgun (WGS) entry which is preliminary data.</text>
</comment>
<reference evidence="1 2" key="1">
    <citation type="submission" date="2016-01" db="EMBL/GenBank/DDBJ databases">
        <title>Investigation of taxonomic status of Bacillus aminovorans.</title>
        <authorList>
            <person name="Verma A."/>
            <person name="Pal Y."/>
            <person name="Krishnamurthi S."/>
        </authorList>
    </citation>
    <scope>NUCLEOTIDE SEQUENCE [LARGE SCALE GENOMIC DNA]</scope>
    <source>
        <strain evidence="1 2">DSM 4337</strain>
    </source>
</reference>
<dbReference type="InterPro" id="IPR013328">
    <property type="entry name" value="6PGD_dom2"/>
</dbReference>
<evidence type="ECO:0000313" key="2">
    <source>
        <dbReference type="Proteomes" id="UP000077271"/>
    </source>
</evidence>
<accession>A0A177KMD3</accession>
<organism evidence="1 2">
    <name type="scientific">Domibacillus aminovorans</name>
    <dbReference type="NCBI Taxonomy" id="29332"/>
    <lineage>
        <taxon>Bacteria</taxon>
        <taxon>Bacillati</taxon>
        <taxon>Bacillota</taxon>
        <taxon>Bacilli</taxon>
        <taxon>Bacillales</taxon>
        <taxon>Bacillaceae</taxon>
        <taxon>Domibacillus</taxon>
    </lineage>
</organism>
<evidence type="ECO:0008006" key="3">
    <source>
        <dbReference type="Google" id="ProtNLM"/>
    </source>
</evidence>
<sequence length="120" mass="13723">MHIAQKELAKDIHATGDQKVFIATDKGLLKADVVDGVTTVLEKEGLDYIVFSDLYEDLENRTTPSPLLEENVRNGALGVKSKQGFFNWEEKNMSAIQLRKNIELLELARWLEKREHDKPE</sequence>
<dbReference type="Gene3D" id="1.10.1040.10">
    <property type="entry name" value="N-(1-d-carboxylethyl)-l-norvaline Dehydrogenase, domain 2"/>
    <property type="match status" value="1"/>
</dbReference>
<dbReference type="AlphaFoldDB" id="A0A177KMD3"/>
<proteinExistence type="predicted"/>
<evidence type="ECO:0000313" key="1">
    <source>
        <dbReference type="EMBL" id="OAH54532.1"/>
    </source>
</evidence>
<dbReference type="SUPFAM" id="SSF48179">
    <property type="entry name" value="6-phosphogluconate dehydrogenase C-terminal domain-like"/>
    <property type="match status" value="1"/>
</dbReference>
<dbReference type="InterPro" id="IPR008927">
    <property type="entry name" value="6-PGluconate_DH-like_C_sf"/>
</dbReference>
<gene>
    <name evidence="1" type="ORF">AWH48_08025</name>
</gene>
<dbReference type="Proteomes" id="UP000077271">
    <property type="component" value="Unassembled WGS sequence"/>
</dbReference>
<protein>
    <recommendedName>
        <fullName evidence="3">3-hydroxyacyl-CoA dehydrogenase C-terminal domain-containing protein</fullName>
    </recommendedName>
</protein>
<name>A0A177KMD3_9BACI</name>